<dbReference type="EMBL" id="JABMCH010000050">
    <property type="protein sequence ID" value="NUU45966.1"/>
    <property type="molecule type" value="Genomic_DNA"/>
</dbReference>
<dbReference type="RefSeq" id="WP_175310746.1">
    <property type="nucleotide sequence ID" value="NZ_CBCRYR010000030.1"/>
</dbReference>
<name>A0A7Y6EG36_9SPHN</name>
<keyword evidence="2" id="KW-1185">Reference proteome</keyword>
<dbReference type="Proteomes" id="UP000536441">
    <property type="component" value="Unassembled WGS sequence"/>
</dbReference>
<sequence>MRKPFRWEADCLADDPFAGDFGNGEVALSDKMVTNRGGGTCHTCAGPCEPGTRNRVLTERGDEGLETFRWCQPCCFAMAVYDRRPSIGDARFALGEQRRAEMRGVA</sequence>
<protein>
    <submittedName>
        <fullName evidence="1">Uncharacterized protein</fullName>
    </submittedName>
</protein>
<accession>A0A7Y6EG36</accession>
<evidence type="ECO:0000313" key="2">
    <source>
        <dbReference type="Proteomes" id="UP000536441"/>
    </source>
</evidence>
<dbReference type="AlphaFoldDB" id="A0A7Y6EG36"/>
<evidence type="ECO:0000313" key="1">
    <source>
        <dbReference type="EMBL" id="NUU45966.1"/>
    </source>
</evidence>
<gene>
    <name evidence="1" type="ORF">HP438_03120</name>
</gene>
<comment type="caution">
    <text evidence="1">The sequence shown here is derived from an EMBL/GenBank/DDBJ whole genome shotgun (WGS) entry which is preliminary data.</text>
</comment>
<organism evidence="1 2">
    <name type="scientific">Sphingomonas zeae</name>
    <dbReference type="NCBI Taxonomy" id="1646122"/>
    <lineage>
        <taxon>Bacteria</taxon>
        <taxon>Pseudomonadati</taxon>
        <taxon>Pseudomonadota</taxon>
        <taxon>Alphaproteobacteria</taxon>
        <taxon>Sphingomonadales</taxon>
        <taxon>Sphingomonadaceae</taxon>
        <taxon>Sphingomonas</taxon>
    </lineage>
</organism>
<proteinExistence type="predicted"/>
<reference evidence="1 2" key="1">
    <citation type="submission" date="2020-05" db="EMBL/GenBank/DDBJ databases">
        <title>Genome Sequencing of Type Strains.</title>
        <authorList>
            <person name="Lemaire J.F."/>
            <person name="Inderbitzin P."/>
            <person name="Gregorio O.A."/>
            <person name="Collins S.B."/>
            <person name="Wespe N."/>
            <person name="Knight-Connoni V."/>
        </authorList>
    </citation>
    <scope>NUCLEOTIDE SEQUENCE [LARGE SCALE GENOMIC DNA]</scope>
    <source>
        <strain evidence="1 2">DSM 100049</strain>
    </source>
</reference>